<evidence type="ECO:0000313" key="2">
    <source>
        <dbReference type="Proteomes" id="UP000269221"/>
    </source>
</evidence>
<accession>A0A3M0JVJ4</accession>
<reference evidence="1 2" key="1">
    <citation type="submission" date="2018-07" db="EMBL/GenBank/DDBJ databases">
        <title>A high quality draft genome assembly of the barn swallow (H. rustica rustica).</title>
        <authorList>
            <person name="Formenti G."/>
            <person name="Chiara M."/>
            <person name="Poveda L."/>
            <person name="Francoijs K.-J."/>
            <person name="Bonisoli-Alquati A."/>
            <person name="Canova L."/>
            <person name="Gianfranceschi L."/>
            <person name="Horner D.S."/>
            <person name="Saino N."/>
        </authorList>
    </citation>
    <scope>NUCLEOTIDE SEQUENCE [LARGE SCALE GENOMIC DNA]</scope>
    <source>
        <strain evidence="1">Chelidonia</strain>
        <tissue evidence="1">Blood</tissue>
    </source>
</reference>
<dbReference type="Proteomes" id="UP000269221">
    <property type="component" value="Unassembled WGS sequence"/>
</dbReference>
<proteinExistence type="predicted"/>
<comment type="caution">
    <text evidence="1">The sequence shown here is derived from an EMBL/GenBank/DDBJ whole genome shotgun (WGS) entry which is preliminary data.</text>
</comment>
<sequence>MTDGVLLAVDVADVAIITIQNCTDFLVGELKFDLGNYQERTGGSHCPGVNAPALLLLPIACKCMKSHIQQENGGPPITIFLLDHIDVATPSIPEISPATGFSSQSAGCLERAMAVMSALVFSIPNQLIFSPLENKLHLMMGLLDPITWVHHMTMWSKETFLGWSVGIKNAWAMGVPAGKK</sequence>
<organism evidence="1 2">
    <name type="scientific">Hirundo rustica rustica</name>
    <dbReference type="NCBI Taxonomy" id="333673"/>
    <lineage>
        <taxon>Eukaryota</taxon>
        <taxon>Metazoa</taxon>
        <taxon>Chordata</taxon>
        <taxon>Craniata</taxon>
        <taxon>Vertebrata</taxon>
        <taxon>Euteleostomi</taxon>
        <taxon>Archelosauria</taxon>
        <taxon>Archosauria</taxon>
        <taxon>Dinosauria</taxon>
        <taxon>Saurischia</taxon>
        <taxon>Theropoda</taxon>
        <taxon>Coelurosauria</taxon>
        <taxon>Aves</taxon>
        <taxon>Neognathae</taxon>
        <taxon>Neoaves</taxon>
        <taxon>Telluraves</taxon>
        <taxon>Australaves</taxon>
        <taxon>Passeriformes</taxon>
        <taxon>Sylvioidea</taxon>
        <taxon>Hirundinidae</taxon>
        <taxon>Hirundo</taxon>
    </lineage>
</organism>
<name>A0A3M0JVJ4_HIRRU</name>
<protein>
    <submittedName>
        <fullName evidence="1">Uncharacterized protein</fullName>
    </submittedName>
</protein>
<dbReference type="AlphaFoldDB" id="A0A3M0JVJ4"/>
<evidence type="ECO:0000313" key="1">
    <source>
        <dbReference type="EMBL" id="RMC05026.1"/>
    </source>
</evidence>
<dbReference type="EMBL" id="QRBI01000123">
    <property type="protein sequence ID" value="RMC05026.1"/>
    <property type="molecule type" value="Genomic_DNA"/>
</dbReference>
<gene>
    <name evidence="1" type="ORF">DUI87_18207</name>
</gene>
<keyword evidence="2" id="KW-1185">Reference proteome</keyword>